<dbReference type="AlphaFoldDB" id="A0A8T0H3S9"/>
<proteinExistence type="predicted"/>
<reference evidence="1" key="1">
    <citation type="submission" date="2020-06" db="EMBL/GenBank/DDBJ databases">
        <title>WGS assembly of Ceratodon purpureus strain R40.</title>
        <authorList>
            <person name="Carey S.B."/>
            <person name="Jenkins J."/>
            <person name="Shu S."/>
            <person name="Lovell J.T."/>
            <person name="Sreedasyam A."/>
            <person name="Maumus F."/>
            <person name="Tiley G.P."/>
            <person name="Fernandez-Pozo N."/>
            <person name="Barry K."/>
            <person name="Chen C."/>
            <person name="Wang M."/>
            <person name="Lipzen A."/>
            <person name="Daum C."/>
            <person name="Saski C.A."/>
            <person name="Payton A.C."/>
            <person name="Mcbreen J.C."/>
            <person name="Conrad R.E."/>
            <person name="Kollar L.M."/>
            <person name="Olsson S."/>
            <person name="Huttunen S."/>
            <person name="Landis J.B."/>
            <person name="Wickett N.J."/>
            <person name="Johnson M.G."/>
            <person name="Rensing S.A."/>
            <person name="Grimwood J."/>
            <person name="Schmutz J."/>
            <person name="Mcdaniel S.F."/>
        </authorList>
    </citation>
    <scope>NUCLEOTIDE SEQUENCE</scope>
    <source>
        <strain evidence="1">R40</strain>
    </source>
</reference>
<evidence type="ECO:0008006" key="3">
    <source>
        <dbReference type="Google" id="ProtNLM"/>
    </source>
</evidence>
<organism evidence="1 2">
    <name type="scientific">Ceratodon purpureus</name>
    <name type="common">Fire moss</name>
    <name type="synonym">Dicranum purpureum</name>
    <dbReference type="NCBI Taxonomy" id="3225"/>
    <lineage>
        <taxon>Eukaryota</taxon>
        <taxon>Viridiplantae</taxon>
        <taxon>Streptophyta</taxon>
        <taxon>Embryophyta</taxon>
        <taxon>Bryophyta</taxon>
        <taxon>Bryophytina</taxon>
        <taxon>Bryopsida</taxon>
        <taxon>Dicranidae</taxon>
        <taxon>Pseudoditrichales</taxon>
        <taxon>Ditrichaceae</taxon>
        <taxon>Ceratodon</taxon>
    </lineage>
</organism>
<dbReference type="Gene3D" id="1.10.1370.30">
    <property type="match status" value="1"/>
</dbReference>
<dbReference type="GO" id="GO:0006508">
    <property type="term" value="P:proteolysis"/>
    <property type="evidence" value="ECO:0007669"/>
    <property type="project" value="InterPro"/>
</dbReference>
<dbReference type="GO" id="GO:0004181">
    <property type="term" value="F:metallocarboxypeptidase activity"/>
    <property type="evidence" value="ECO:0007669"/>
    <property type="project" value="InterPro"/>
</dbReference>
<dbReference type="InterPro" id="IPR001333">
    <property type="entry name" value="Peptidase_M32_Taq"/>
</dbReference>
<dbReference type="SUPFAM" id="SSF55486">
    <property type="entry name" value="Metalloproteases ('zincins'), catalytic domain"/>
    <property type="match status" value="1"/>
</dbReference>
<protein>
    <recommendedName>
        <fullName evidence="3">Carboxypeptidase M32</fullName>
    </recommendedName>
</protein>
<accession>A0A8T0H3S9</accession>
<dbReference type="EMBL" id="CM026429">
    <property type="protein sequence ID" value="KAG0565014.1"/>
    <property type="molecule type" value="Genomic_DNA"/>
</dbReference>
<comment type="caution">
    <text evidence="1">The sequence shown here is derived from an EMBL/GenBank/DDBJ whole genome shotgun (WGS) entry which is preliminary data.</text>
</comment>
<dbReference type="CDD" id="cd06460">
    <property type="entry name" value="M32_Taq"/>
    <property type="match status" value="1"/>
</dbReference>
<evidence type="ECO:0000313" key="1">
    <source>
        <dbReference type="EMBL" id="KAG0565014.1"/>
    </source>
</evidence>
<dbReference type="Pfam" id="PF02074">
    <property type="entry name" value="Peptidase_M32"/>
    <property type="match status" value="1"/>
</dbReference>
<dbReference type="PROSITE" id="PS52034">
    <property type="entry name" value="PEPTIDASE_M32"/>
    <property type="match status" value="1"/>
</dbReference>
<keyword evidence="2" id="KW-1185">Reference proteome</keyword>
<dbReference type="PANTHER" id="PTHR34217:SF1">
    <property type="entry name" value="CARBOXYPEPTIDASE 1"/>
    <property type="match status" value="1"/>
</dbReference>
<evidence type="ECO:0000313" key="2">
    <source>
        <dbReference type="Proteomes" id="UP000822688"/>
    </source>
</evidence>
<gene>
    <name evidence="1" type="ORF">KC19_8G156200</name>
</gene>
<name>A0A8T0H3S9_CERPU</name>
<sequence>MALVSLRQHCCCRSSLIPTRSGRSRNSSSISGLPYLRRESASIRVPGRGGGFGVARASNSSSSISMGGDEGSTGAREAFEQLKEKLKEISCLEGVTALLTWDQQVYMPPNGVATRGAQQEVIARVAHAHKTSDAIGAALEALSRAEPLHGFTPAEIASVREAAREYNRTKKKPVELAARAAALEANGVAAWQKARKENDFAIFAPVLQEWIDIAREETAAVADPGTDVYDYCLDRFERGLTVARLEPLFASLKTPLIALVKQIRAKSDTTNDLLDGVELSVDTQMVVARQFAEEIGFDFASGRFDVSTHPMTIPVGSPFDVRITSRFRETELSSGLLATLHEAGHGLYEQGLDAQARADGLPASKPPGMGLHESQSLLWEKQVGMSMEFWEHYWPVVQRRFSDSLNPAIAASDYHKLINEVRPGMIRVEADEVSYPLHILLRFEIEKGLLDGSLQVADIPAIWNQKMEEYLGIVPKDDVEGCLQDIHWSMGLFGYFPTYTLGAVYASMIFLTAEKQIPGLRKQIQDGKFSQLREWLRDKIHSVGSLYETADELIEQVTGSKLDAKCFLDYLSRKYGALYNLSTPELSTSR</sequence>
<dbReference type="PRINTS" id="PR00998">
    <property type="entry name" value="CRBOXYPTASET"/>
</dbReference>
<dbReference type="PANTHER" id="PTHR34217">
    <property type="entry name" value="METAL-DEPENDENT CARBOXYPEPTIDASE"/>
    <property type="match status" value="1"/>
</dbReference>
<dbReference type="Proteomes" id="UP000822688">
    <property type="component" value="Chromosome 8"/>
</dbReference>